<dbReference type="PANTHER" id="PTHR47843">
    <property type="entry name" value="BTB DOMAIN-CONTAINING PROTEIN-RELATED"/>
    <property type="match status" value="1"/>
</dbReference>
<proteinExistence type="predicted"/>
<dbReference type="EMBL" id="JAQGDS010000016">
    <property type="protein sequence ID" value="KAJ6255943.1"/>
    <property type="molecule type" value="Genomic_DNA"/>
</dbReference>
<dbReference type="InterPro" id="IPR000210">
    <property type="entry name" value="BTB/POZ_dom"/>
</dbReference>
<dbReference type="CDD" id="cd18186">
    <property type="entry name" value="BTB_POZ_ZBTB_KLHL-like"/>
    <property type="match status" value="1"/>
</dbReference>
<evidence type="ECO:0000259" key="1">
    <source>
        <dbReference type="PROSITE" id="PS50097"/>
    </source>
</evidence>
<dbReference type="AlphaFoldDB" id="A0AAD6IPL7"/>
<dbReference type="Proteomes" id="UP001221413">
    <property type="component" value="Unassembled WGS sequence"/>
</dbReference>
<dbReference type="SMART" id="SM00225">
    <property type="entry name" value="BTB"/>
    <property type="match status" value="1"/>
</dbReference>
<comment type="caution">
    <text evidence="2">The sequence shown here is derived from an EMBL/GenBank/DDBJ whole genome shotgun (WGS) entry which is preliminary data.</text>
</comment>
<evidence type="ECO:0000313" key="2">
    <source>
        <dbReference type="EMBL" id="KAJ6255943.1"/>
    </source>
</evidence>
<evidence type="ECO:0000313" key="3">
    <source>
        <dbReference type="Proteomes" id="UP001221413"/>
    </source>
</evidence>
<feature type="domain" description="BTB" evidence="1">
    <location>
        <begin position="124"/>
        <end position="194"/>
    </location>
</feature>
<organism evidence="2 3">
    <name type="scientific">Drechslerella dactyloides</name>
    <name type="common">Nematode-trapping fungus</name>
    <name type="synonym">Arthrobotrys dactyloides</name>
    <dbReference type="NCBI Taxonomy" id="74499"/>
    <lineage>
        <taxon>Eukaryota</taxon>
        <taxon>Fungi</taxon>
        <taxon>Dikarya</taxon>
        <taxon>Ascomycota</taxon>
        <taxon>Pezizomycotina</taxon>
        <taxon>Orbiliomycetes</taxon>
        <taxon>Orbiliales</taxon>
        <taxon>Orbiliaceae</taxon>
        <taxon>Drechslerella</taxon>
    </lineage>
</organism>
<accession>A0AAD6IPL7</accession>
<dbReference type="Pfam" id="PF00651">
    <property type="entry name" value="BTB"/>
    <property type="match status" value="1"/>
</dbReference>
<name>A0AAD6IPL7_DREDA</name>
<sequence length="315" mass="35369">MMIAQQPNFVGNEARGQKGHRCILCVVRVALKSTSFPLPGCRPDTFQVQTLQPPPLSSSFQSSNLKSQNADITTTTCRWLYADAMTTDGGRDPSLPGSPVNIDALDLSSPTSPTTRPLYTSQYTDLTLLIGEEAAKFHVHRNIVSVHSEFFQIACGNPHFREGAERLVRLPEIDVETMTTILRWCYQAPLALPDDLMSDEGYEKVRRLLDAADYLVVENVVGLVARATDDYLYHCAKWSSDRKALVAGEQKKVDLLCRIYDSGGKMQDDCLRKYLRSLKESHKLGLFMNIVKELEDCHEKLFNDIMVALYSTVDE</sequence>
<dbReference type="Gene3D" id="3.30.710.10">
    <property type="entry name" value="Potassium Channel Kv1.1, Chain A"/>
    <property type="match status" value="1"/>
</dbReference>
<protein>
    <recommendedName>
        <fullName evidence="1">BTB domain-containing protein</fullName>
    </recommendedName>
</protein>
<dbReference type="PROSITE" id="PS50097">
    <property type="entry name" value="BTB"/>
    <property type="match status" value="1"/>
</dbReference>
<dbReference type="SUPFAM" id="SSF54695">
    <property type="entry name" value="POZ domain"/>
    <property type="match status" value="1"/>
</dbReference>
<gene>
    <name evidence="2" type="ORF">Dda_9234</name>
</gene>
<reference evidence="2" key="1">
    <citation type="submission" date="2023-01" db="EMBL/GenBank/DDBJ databases">
        <title>The chitinases involved in constricting ring structure development in the nematode-trapping fungus Drechslerella dactyloides.</title>
        <authorList>
            <person name="Wang R."/>
            <person name="Zhang L."/>
            <person name="Tang P."/>
            <person name="Li S."/>
            <person name="Liang L."/>
        </authorList>
    </citation>
    <scope>NUCLEOTIDE SEQUENCE</scope>
    <source>
        <strain evidence="2">YMF1.00031</strain>
    </source>
</reference>
<dbReference type="InterPro" id="IPR011333">
    <property type="entry name" value="SKP1/BTB/POZ_sf"/>
</dbReference>
<keyword evidence="3" id="KW-1185">Reference proteome</keyword>